<keyword evidence="1" id="KW-0812">Transmembrane</keyword>
<proteinExistence type="predicted"/>
<accession>A0AA41QGQ9</accession>
<feature type="transmembrane region" description="Helical" evidence="1">
    <location>
        <begin position="20"/>
        <end position="40"/>
    </location>
</feature>
<dbReference type="InterPro" id="IPR028087">
    <property type="entry name" value="Tad_N"/>
</dbReference>
<dbReference type="Proteomes" id="UP001165405">
    <property type="component" value="Unassembled WGS sequence"/>
</dbReference>
<keyword evidence="1" id="KW-1133">Transmembrane helix</keyword>
<name>A0AA41QGQ9_9MICO</name>
<organism evidence="3 4">
    <name type="scientific">Antribacter soli</name>
    <dbReference type="NCBI Taxonomy" id="2910976"/>
    <lineage>
        <taxon>Bacteria</taxon>
        <taxon>Bacillati</taxon>
        <taxon>Actinomycetota</taxon>
        <taxon>Actinomycetes</taxon>
        <taxon>Micrococcales</taxon>
        <taxon>Promicromonosporaceae</taxon>
        <taxon>Antribacter</taxon>
    </lineage>
</organism>
<evidence type="ECO:0000256" key="1">
    <source>
        <dbReference type="SAM" id="Phobius"/>
    </source>
</evidence>
<sequence length="319" mass="33327">MKRDVSRLRDERGAVNVMVALLIIPIIGFAAIAVDVAALWSDRQQLQTAADAAALGIASDCALGDCGVPAQTAQTLATPNKNDGDVTATVLTPAVTPATGTVTVETWGTREHWFAPVLGYDESDVGARATAVWGSPSAAIAMLPLAFSWCEFLAQTGGALPSTTTEYTIKFTKTSGTTCTGPSNNVVPGGFGWLTVNEDSCTTSSSIDEVVYSDPGQSVPSGCNPADFAEYVGKTVLVPIFDDAGDTGSNAWYHLYGYAAFMITGYHFTGQYSESAQGDCKGNVRCIQGYFTEFVDLSQAATYSGSAPELGATVVSLTD</sequence>
<dbReference type="AlphaFoldDB" id="A0AA41QGQ9"/>
<keyword evidence="4" id="KW-1185">Reference proteome</keyword>
<feature type="domain" description="Putative Flp pilus-assembly TadG-like N-terminal" evidence="2">
    <location>
        <begin position="13"/>
        <end position="55"/>
    </location>
</feature>
<reference evidence="3" key="1">
    <citation type="submission" date="2022-01" db="EMBL/GenBank/DDBJ databases">
        <title>Antribacter sp. nov., isolated from Guizhou of China.</title>
        <authorList>
            <person name="Chengliang C."/>
            <person name="Ya Z."/>
        </authorList>
    </citation>
    <scope>NUCLEOTIDE SEQUENCE</scope>
    <source>
        <strain evidence="3">KLBMP 9083</strain>
    </source>
</reference>
<keyword evidence="1" id="KW-0472">Membrane</keyword>
<evidence type="ECO:0000313" key="4">
    <source>
        <dbReference type="Proteomes" id="UP001165405"/>
    </source>
</evidence>
<evidence type="ECO:0000259" key="2">
    <source>
        <dbReference type="Pfam" id="PF13400"/>
    </source>
</evidence>
<dbReference type="Pfam" id="PF13400">
    <property type="entry name" value="Tad"/>
    <property type="match status" value="1"/>
</dbReference>
<protein>
    <submittedName>
        <fullName evidence="3">Tad domain-containing protein</fullName>
    </submittedName>
</protein>
<comment type="caution">
    <text evidence="3">The sequence shown here is derived from an EMBL/GenBank/DDBJ whole genome shotgun (WGS) entry which is preliminary data.</text>
</comment>
<evidence type="ECO:0000313" key="3">
    <source>
        <dbReference type="EMBL" id="MCF4122813.1"/>
    </source>
</evidence>
<dbReference type="RefSeq" id="WP_236090606.1">
    <property type="nucleotide sequence ID" value="NZ_JAKGSG010000049.1"/>
</dbReference>
<dbReference type="EMBL" id="JAKGSG010000049">
    <property type="protein sequence ID" value="MCF4122813.1"/>
    <property type="molecule type" value="Genomic_DNA"/>
</dbReference>
<gene>
    <name evidence="3" type="ORF">L1785_17695</name>
</gene>